<sequence length="464" mass="49643">MPLLMSPPHPSATGSYGELAAKWAEAELGLRLRWWQRLALRRLLEHDAEGSLCWTTALVSTPRRAGKSTLLMVLALWRISHGDLFGEPVQSAIHCAADKQAVAEVMRKSFGWAQTNGHAVRRANGQEAVELTTGGRWLLRSTSAVYGYEVDLGIVDEAWAVDPETVDDGLEPGLAHRPSPQLLVTSTAHRRATSLMRRRLAAATAGMGEDTSTLVLLWGAPADAPLGEVGTWRAASPFWTVQVERLISDRWERVQRGEADPAADDPDPVEGFAAQYLNRWPPTDAVPVRREEPAVPAELWTGALTEDGTPSGRPAVAALESWFAVGPALAVAWVDEAGRAVVSARQADTLADAADLVRTAGAPVLLVGKSLTDDAALTTLAGSVTIEPTGGTTWNVVSELRRYLDEGRLRHDGSPLLADQVAGLVVVDAATGPRLRPGAVVSAVKAAVWAARRALAATEPPRIF</sequence>
<dbReference type="Proteomes" id="UP000473525">
    <property type="component" value="Unassembled WGS sequence"/>
</dbReference>
<evidence type="ECO:0000313" key="1">
    <source>
        <dbReference type="EMBL" id="MVQ51362.1"/>
    </source>
</evidence>
<dbReference type="Gene3D" id="3.40.50.300">
    <property type="entry name" value="P-loop containing nucleotide triphosphate hydrolases"/>
    <property type="match status" value="1"/>
</dbReference>
<keyword evidence="2" id="KW-1185">Reference proteome</keyword>
<reference evidence="1 2" key="1">
    <citation type="submission" date="2019-12" db="EMBL/GenBank/DDBJ databases">
        <authorList>
            <person name="Huq M.A."/>
        </authorList>
    </citation>
    <scope>NUCLEOTIDE SEQUENCE [LARGE SCALE GENOMIC DNA]</scope>
    <source>
        <strain evidence="1 2">MAH-18</strain>
    </source>
</reference>
<protein>
    <submittedName>
        <fullName evidence="1">HNH endonuclease</fullName>
    </submittedName>
</protein>
<accession>A0A6L6XX54</accession>
<name>A0A6L6XX54_9ACTN</name>
<dbReference type="RefSeq" id="WP_157346211.1">
    <property type="nucleotide sequence ID" value="NZ_WSEK01000005.1"/>
</dbReference>
<evidence type="ECO:0000313" key="2">
    <source>
        <dbReference type="Proteomes" id="UP000473525"/>
    </source>
</evidence>
<dbReference type="GO" id="GO:0004519">
    <property type="term" value="F:endonuclease activity"/>
    <property type="evidence" value="ECO:0007669"/>
    <property type="project" value="UniProtKB-KW"/>
</dbReference>
<proteinExistence type="predicted"/>
<dbReference type="InterPro" id="IPR027417">
    <property type="entry name" value="P-loop_NTPase"/>
</dbReference>
<gene>
    <name evidence="1" type="ORF">GON03_19450</name>
</gene>
<dbReference type="AlphaFoldDB" id="A0A6L6XX54"/>
<keyword evidence="1" id="KW-0255">Endonuclease</keyword>
<keyword evidence="1" id="KW-0540">Nuclease</keyword>
<dbReference type="EMBL" id="WSEK01000005">
    <property type="protein sequence ID" value="MVQ51362.1"/>
    <property type="molecule type" value="Genomic_DNA"/>
</dbReference>
<comment type="caution">
    <text evidence="1">The sequence shown here is derived from an EMBL/GenBank/DDBJ whole genome shotgun (WGS) entry which is preliminary data.</text>
</comment>
<keyword evidence="1" id="KW-0378">Hydrolase</keyword>
<organism evidence="1 2">
    <name type="scientific">Nocardioides agri</name>
    <dbReference type="NCBI Taxonomy" id="2682843"/>
    <lineage>
        <taxon>Bacteria</taxon>
        <taxon>Bacillati</taxon>
        <taxon>Actinomycetota</taxon>
        <taxon>Actinomycetes</taxon>
        <taxon>Propionibacteriales</taxon>
        <taxon>Nocardioidaceae</taxon>
        <taxon>Nocardioides</taxon>
    </lineage>
</organism>